<protein>
    <submittedName>
        <fullName evidence="3">GIN domain-containing protein</fullName>
    </submittedName>
</protein>
<dbReference type="Pfam" id="PF10988">
    <property type="entry name" value="DUF2807"/>
    <property type="match status" value="1"/>
</dbReference>
<dbReference type="InterPro" id="IPR021255">
    <property type="entry name" value="DUF2807"/>
</dbReference>
<evidence type="ECO:0000259" key="2">
    <source>
        <dbReference type="Pfam" id="PF10988"/>
    </source>
</evidence>
<dbReference type="PROSITE" id="PS51257">
    <property type="entry name" value="PROKAR_LIPOPROTEIN"/>
    <property type="match status" value="1"/>
</dbReference>
<comment type="caution">
    <text evidence="3">The sequence shown here is derived from an EMBL/GenBank/DDBJ whole genome shotgun (WGS) entry which is preliminary data.</text>
</comment>
<proteinExistence type="predicted"/>
<name>A0ABW3GVC0_9FLAO</name>
<sequence length="281" mass="30312">MKTITYSLLFSLCFLLYSCTFNIDYPEKIKGKGEIITEQIVLESFKNVELKRGWKIILKPASSNYMVVSANENLFEVLEHENKAGNLVIGSSKQISSADSKQITLYFTDKLESLKVSSGTKVSSPEQLNFDDINLDLSSGSEVTLDLNVRSLDLETSSGSEVTLVLNVDDLFVDSSSGSSANLDVNGISTQVESSSGSDVFLKGSSRQFEVRTSSGSSVNSKAFESEKVTAKASSGSSISVYPIEDLKAETSSGGAVYYYNKPLGSLDLNKSKSGGSIKLK</sequence>
<dbReference type="Gene3D" id="2.160.20.120">
    <property type="match status" value="1"/>
</dbReference>
<keyword evidence="4" id="KW-1185">Reference proteome</keyword>
<feature type="chain" id="PRO_5046361244" evidence="1">
    <location>
        <begin position="24"/>
        <end position="281"/>
    </location>
</feature>
<accession>A0ABW3GVC0</accession>
<evidence type="ECO:0000313" key="4">
    <source>
        <dbReference type="Proteomes" id="UP001597049"/>
    </source>
</evidence>
<feature type="domain" description="Putative auto-transporter adhesin head GIN" evidence="2">
    <location>
        <begin position="45"/>
        <end position="182"/>
    </location>
</feature>
<dbReference type="RefSeq" id="WP_379658504.1">
    <property type="nucleotide sequence ID" value="NZ_JBHTIV010000013.1"/>
</dbReference>
<reference evidence="4" key="1">
    <citation type="journal article" date="2019" name="Int. J. Syst. Evol. Microbiol.">
        <title>The Global Catalogue of Microorganisms (GCM) 10K type strain sequencing project: providing services to taxonomists for standard genome sequencing and annotation.</title>
        <authorList>
            <consortium name="The Broad Institute Genomics Platform"/>
            <consortium name="The Broad Institute Genome Sequencing Center for Infectious Disease"/>
            <person name="Wu L."/>
            <person name="Ma J."/>
        </authorList>
    </citation>
    <scope>NUCLEOTIDE SEQUENCE [LARGE SCALE GENOMIC DNA]</scope>
    <source>
        <strain evidence="4">CCUG 56752</strain>
    </source>
</reference>
<evidence type="ECO:0000256" key="1">
    <source>
        <dbReference type="SAM" id="SignalP"/>
    </source>
</evidence>
<dbReference type="EMBL" id="JBHTIV010000013">
    <property type="protein sequence ID" value="MFD0933200.1"/>
    <property type="molecule type" value="Genomic_DNA"/>
</dbReference>
<evidence type="ECO:0000313" key="3">
    <source>
        <dbReference type="EMBL" id="MFD0933200.1"/>
    </source>
</evidence>
<gene>
    <name evidence="3" type="ORF">ACFQ0R_11390</name>
</gene>
<organism evidence="3 4">
    <name type="scientific">Psychroflexus salinarum</name>
    <dbReference type="NCBI Taxonomy" id="546024"/>
    <lineage>
        <taxon>Bacteria</taxon>
        <taxon>Pseudomonadati</taxon>
        <taxon>Bacteroidota</taxon>
        <taxon>Flavobacteriia</taxon>
        <taxon>Flavobacteriales</taxon>
        <taxon>Flavobacteriaceae</taxon>
        <taxon>Psychroflexus</taxon>
    </lineage>
</organism>
<dbReference type="Proteomes" id="UP001597049">
    <property type="component" value="Unassembled WGS sequence"/>
</dbReference>
<feature type="signal peptide" evidence="1">
    <location>
        <begin position="1"/>
        <end position="23"/>
    </location>
</feature>
<keyword evidence="1" id="KW-0732">Signal</keyword>